<keyword evidence="3" id="KW-1185">Reference proteome</keyword>
<protein>
    <submittedName>
        <fullName evidence="2">Long-chain fatty acid transport protein</fullName>
    </submittedName>
</protein>
<feature type="region of interest" description="Disordered" evidence="1">
    <location>
        <begin position="1"/>
        <end position="24"/>
    </location>
</feature>
<feature type="non-terminal residue" evidence="2">
    <location>
        <position position="1"/>
    </location>
</feature>
<comment type="caution">
    <text evidence="2">The sequence shown here is derived from an EMBL/GenBank/DDBJ whole genome shotgun (WGS) entry which is preliminary data.</text>
</comment>
<gene>
    <name evidence="2" type="ORF">STAS_27044</name>
</gene>
<dbReference type="EMBL" id="BKCP01008840">
    <property type="protein sequence ID" value="GER49776.1"/>
    <property type="molecule type" value="Genomic_DNA"/>
</dbReference>
<name>A0A5A7QXS3_STRAF</name>
<reference evidence="3" key="1">
    <citation type="journal article" date="2019" name="Curr. Biol.">
        <title>Genome Sequence of Striga asiatica Provides Insight into the Evolution of Plant Parasitism.</title>
        <authorList>
            <person name="Yoshida S."/>
            <person name="Kim S."/>
            <person name="Wafula E.K."/>
            <person name="Tanskanen J."/>
            <person name="Kim Y.M."/>
            <person name="Honaas L."/>
            <person name="Yang Z."/>
            <person name="Spallek T."/>
            <person name="Conn C.E."/>
            <person name="Ichihashi Y."/>
            <person name="Cheong K."/>
            <person name="Cui S."/>
            <person name="Der J.P."/>
            <person name="Gundlach H."/>
            <person name="Jiao Y."/>
            <person name="Hori C."/>
            <person name="Ishida J.K."/>
            <person name="Kasahara H."/>
            <person name="Kiba T."/>
            <person name="Kim M.S."/>
            <person name="Koo N."/>
            <person name="Laohavisit A."/>
            <person name="Lee Y.H."/>
            <person name="Lumba S."/>
            <person name="McCourt P."/>
            <person name="Mortimer J.C."/>
            <person name="Mutuku J.M."/>
            <person name="Nomura T."/>
            <person name="Sasaki-Sekimoto Y."/>
            <person name="Seto Y."/>
            <person name="Wang Y."/>
            <person name="Wakatake T."/>
            <person name="Sakakibara H."/>
            <person name="Demura T."/>
            <person name="Yamaguchi S."/>
            <person name="Yoneyama K."/>
            <person name="Manabe R.I."/>
            <person name="Nelson D.C."/>
            <person name="Schulman A.H."/>
            <person name="Timko M.P."/>
            <person name="dePamphilis C.W."/>
            <person name="Choi D."/>
            <person name="Shirasu K."/>
        </authorList>
    </citation>
    <scope>NUCLEOTIDE SEQUENCE [LARGE SCALE GENOMIC DNA]</scope>
    <source>
        <strain evidence="3">cv. UVA1</strain>
    </source>
</reference>
<dbReference type="AlphaFoldDB" id="A0A5A7QXS3"/>
<proteinExistence type="predicted"/>
<accession>A0A5A7QXS3</accession>
<evidence type="ECO:0000256" key="1">
    <source>
        <dbReference type="SAM" id="MobiDB-lite"/>
    </source>
</evidence>
<evidence type="ECO:0000313" key="3">
    <source>
        <dbReference type="Proteomes" id="UP000325081"/>
    </source>
</evidence>
<evidence type="ECO:0000313" key="2">
    <source>
        <dbReference type="EMBL" id="GER49776.1"/>
    </source>
</evidence>
<sequence length="104" mass="10709">SPFSEEGRSSGLDPLAEKGPFFGTSPLDDLLAEGDLEVGCAGDFGHGIDYDADDLGRLGLGDEGEERPELGQEALEVVGPAILPEEVCKVVDGLFFDAQGLGGG</sequence>
<dbReference type="Proteomes" id="UP000325081">
    <property type="component" value="Unassembled WGS sequence"/>
</dbReference>
<organism evidence="2 3">
    <name type="scientific">Striga asiatica</name>
    <name type="common">Asiatic witchweed</name>
    <name type="synonym">Buchnera asiatica</name>
    <dbReference type="NCBI Taxonomy" id="4170"/>
    <lineage>
        <taxon>Eukaryota</taxon>
        <taxon>Viridiplantae</taxon>
        <taxon>Streptophyta</taxon>
        <taxon>Embryophyta</taxon>
        <taxon>Tracheophyta</taxon>
        <taxon>Spermatophyta</taxon>
        <taxon>Magnoliopsida</taxon>
        <taxon>eudicotyledons</taxon>
        <taxon>Gunneridae</taxon>
        <taxon>Pentapetalae</taxon>
        <taxon>asterids</taxon>
        <taxon>lamiids</taxon>
        <taxon>Lamiales</taxon>
        <taxon>Orobanchaceae</taxon>
        <taxon>Buchnereae</taxon>
        <taxon>Striga</taxon>
    </lineage>
</organism>